<reference evidence="1 2" key="1">
    <citation type="submission" date="2024-04" db="EMBL/GenBank/DDBJ databases">
        <title>Novel species of the genus Ideonella isolated from streams.</title>
        <authorList>
            <person name="Lu H."/>
        </authorList>
    </citation>
    <scope>NUCLEOTIDE SEQUENCE [LARGE SCALE GENOMIC DNA]</scope>
    <source>
        <strain evidence="1 2">BYS139W</strain>
    </source>
</reference>
<name>A0ABU9B3Q0_9BURK</name>
<gene>
    <name evidence="1" type="ORF">AACH11_00735</name>
</gene>
<sequence>MSDPWLLLDLPLSAETPEAVARPQTPPGVAWPQAAAHERWASVSDGPCRTDPAAGACHGASVATAAAARPWTVTAWQRDLSQPDQGSPWDRLHRISGRPAADWCVGLLLMQPLWRLGEGRPEDEPAPPAGLRTPLRLRWYQPARTAWLALPADGLDAALMAAAAHLCVGVAGAASFMPQGRALWRDWLQGCCRPWAGASLLWDADDILHYLRAEALSPR</sequence>
<comment type="caution">
    <text evidence="1">The sequence shown here is derived from an EMBL/GenBank/DDBJ whole genome shotgun (WGS) entry which is preliminary data.</text>
</comment>
<accession>A0ABU9B3Q0</accession>
<dbReference type="RefSeq" id="WP_341372276.1">
    <property type="nucleotide sequence ID" value="NZ_JBBUTF010000002.1"/>
</dbReference>
<evidence type="ECO:0000313" key="1">
    <source>
        <dbReference type="EMBL" id="MEK8024490.1"/>
    </source>
</evidence>
<organism evidence="1 2">
    <name type="scientific">Pseudaquabacterium rugosum</name>
    <dbReference type="NCBI Taxonomy" id="2984194"/>
    <lineage>
        <taxon>Bacteria</taxon>
        <taxon>Pseudomonadati</taxon>
        <taxon>Pseudomonadota</taxon>
        <taxon>Betaproteobacteria</taxon>
        <taxon>Burkholderiales</taxon>
        <taxon>Sphaerotilaceae</taxon>
        <taxon>Pseudaquabacterium</taxon>
    </lineage>
</organism>
<keyword evidence="2" id="KW-1185">Reference proteome</keyword>
<protein>
    <submittedName>
        <fullName evidence="1">Uncharacterized protein</fullName>
    </submittedName>
</protein>
<evidence type="ECO:0000313" key="2">
    <source>
        <dbReference type="Proteomes" id="UP001368500"/>
    </source>
</evidence>
<dbReference type="Proteomes" id="UP001368500">
    <property type="component" value="Unassembled WGS sequence"/>
</dbReference>
<dbReference type="EMBL" id="JBBUTF010000002">
    <property type="protein sequence ID" value="MEK8024490.1"/>
    <property type="molecule type" value="Genomic_DNA"/>
</dbReference>
<proteinExistence type="predicted"/>